<dbReference type="InterPro" id="IPR009977">
    <property type="entry name" value="Mig-14"/>
</dbReference>
<dbReference type="InterPro" id="IPR016181">
    <property type="entry name" value="Acyl_CoA_acyltransferase"/>
</dbReference>
<dbReference type="Pfam" id="PF07395">
    <property type="entry name" value="Mig-14"/>
    <property type="match status" value="1"/>
</dbReference>
<evidence type="ECO:0000313" key="1">
    <source>
        <dbReference type="EMBL" id="SEL05521.1"/>
    </source>
</evidence>
<dbReference type="AlphaFoldDB" id="A0A1H7M2Z9"/>
<keyword evidence="2" id="KW-1185">Reference proteome</keyword>
<dbReference type="SUPFAM" id="SSF55729">
    <property type="entry name" value="Acyl-CoA N-acyltransferases (Nat)"/>
    <property type="match status" value="1"/>
</dbReference>
<accession>A0A1H7M2Z9</accession>
<dbReference type="EMBL" id="FOAS01000007">
    <property type="protein sequence ID" value="SEL05521.1"/>
    <property type="molecule type" value="Genomic_DNA"/>
</dbReference>
<gene>
    <name evidence="1" type="ORF">SAMN05216214_107198</name>
</gene>
<sequence length="300" mass="33412">MSWLNRLPAWRERGWQAIAASDYAAAYAEFGGSVLTHPLVVAELSQLADVTPRYLGWYADGQLQGAIATWGRFIACSKEALKALGKKGLFDLGNGEIILPIRPAANLPVRHAGRYCSELNQGKVATLKAQAEELAMARAPEDYSKKFRYNQRRELRLLEEAGGLIKPVADYGPEQFAAIYCQLFAERWGFTATGAAAMPEVLRRLWPLVTGHVLELDGQPIAIQLLYAAESPAWLSVEYVNGGVDPQARDFSPGSVLSFINTQALWERARAAGKPLRYSFGRADREYKERWCHRVPVFQL</sequence>
<name>A0A1H7M2Z9_9GAMM</name>
<dbReference type="Proteomes" id="UP000185766">
    <property type="component" value="Unassembled WGS sequence"/>
</dbReference>
<dbReference type="STRING" id="1429083.GCA_001885685_01591"/>
<dbReference type="RefSeq" id="WP_074867331.1">
    <property type="nucleotide sequence ID" value="NZ_FOAS01000007.1"/>
</dbReference>
<dbReference type="Gene3D" id="3.40.630.30">
    <property type="match status" value="1"/>
</dbReference>
<reference evidence="1 2" key="1">
    <citation type="submission" date="2016-10" db="EMBL/GenBank/DDBJ databases">
        <authorList>
            <person name="de Groot N.N."/>
        </authorList>
    </citation>
    <scope>NUCLEOTIDE SEQUENCE [LARGE SCALE GENOMIC DNA]</scope>
    <source>
        <strain evidence="1 2">JCM 19513</strain>
    </source>
</reference>
<protein>
    <submittedName>
        <fullName evidence="1">Mig-14 protein</fullName>
    </submittedName>
</protein>
<evidence type="ECO:0000313" key="2">
    <source>
        <dbReference type="Proteomes" id="UP000185766"/>
    </source>
</evidence>
<organism evidence="1 2">
    <name type="scientific">Atopomonas hussainii</name>
    <dbReference type="NCBI Taxonomy" id="1429083"/>
    <lineage>
        <taxon>Bacteria</taxon>
        <taxon>Pseudomonadati</taxon>
        <taxon>Pseudomonadota</taxon>
        <taxon>Gammaproteobacteria</taxon>
        <taxon>Pseudomonadales</taxon>
        <taxon>Pseudomonadaceae</taxon>
        <taxon>Atopomonas</taxon>
    </lineage>
</organism>
<proteinExistence type="predicted"/>